<protein>
    <submittedName>
        <fullName evidence="4">Coiled-coil domain-containing protein 178</fullName>
    </submittedName>
</protein>
<proteinExistence type="predicted"/>
<dbReference type="AlphaFoldDB" id="A0A6J0TE21"/>
<evidence type="ECO:0000313" key="3">
    <source>
        <dbReference type="Proteomes" id="UP001652642"/>
    </source>
</evidence>
<dbReference type="RefSeq" id="XP_020646637.2">
    <property type="nucleotide sequence ID" value="XM_020790978.2"/>
</dbReference>
<dbReference type="Proteomes" id="UP001652642">
    <property type="component" value="Chromosome 4"/>
</dbReference>
<feature type="coiled-coil region" evidence="1">
    <location>
        <begin position="111"/>
        <end position="145"/>
    </location>
</feature>
<keyword evidence="3" id="KW-1185">Reference proteome</keyword>
<evidence type="ECO:0000256" key="2">
    <source>
        <dbReference type="SAM" id="MobiDB-lite"/>
    </source>
</evidence>
<reference evidence="4" key="1">
    <citation type="submission" date="2025-08" db="UniProtKB">
        <authorList>
            <consortium name="RefSeq"/>
        </authorList>
    </citation>
    <scope>IDENTIFICATION</scope>
</reference>
<dbReference type="CTD" id="374864"/>
<dbReference type="OrthoDB" id="10010556at2759"/>
<dbReference type="InterPro" id="IPR038826">
    <property type="entry name" value="CCDC178"/>
</dbReference>
<accession>A0A6J0TE21</accession>
<dbReference type="GeneID" id="110077665"/>
<dbReference type="PANTHER" id="PTHR35088">
    <property type="entry name" value="COILED-COIL DOMAIN-CONTAINING PROTEIN 178"/>
    <property type="match status" value="1"/>
</dbReference>
<name>A0A6J0TE21_9SAUR</name>
<dbReference type="PANTHER" id="PTHR35088:SF1">
    <property type="entry name" value="COILED-COIL DOMAIN-CONTAINING PROTEIN 178"/>
    <property type="match status" value="1"/>
</dbReference>
<evidence type="ECO:0000313" key="4">
    <source>
        <dbReference type="RefSeq" id="XP_020646637.2"/>
    </source>
</evidence>
<dbReference type="KEGG" id="pvt:110077665"/>
<feature type="coiled-coil region" evidence="1">
    <location>
        <begin position="274"/>
        <end position="660"/>
    </location>
</feature>
<keyword evidence="1" id="KW-0175">Coiled coil</keyword>
<dbReference type="Gene3D" id="1.10.287.1490">
    <property type="match status" value="1"/>
</dbReference>
<gene>
    <name evidence="4" type="primary">CCDC178</name>
</gene>
<organism evidence="3 4">
    <name type="scientific">Pogona vitticeps</name>
    <name type="common">central bearded dragon</name>
    <dbReference type="NCBI Taxonomy" id="103695"/>
    <lineage>
        <taxon>Eukaryota</taxon>
        <taxon>Metazoa</taxon>
        <taxon>Chordata</taxon>
        <taxon>Craniata</taxon>
        <taxon>Vertebrata</taxon>
        <taxon>Euteleostomi</taxon>
        <taxon>Lepidosauria</taxon>
        <taxon>Squamata</taxon>
        <taxon>Bifurcata</taxon>
        <taxon>Unidentata</taxon>
        <taxon>Episquamata</taxon>
        <taxon>Toxicofera</taxon>
        <taxon>Iguania</taxon>
        <taxon>Acrodonta</taxon>
        <taxon>Agamidae</taxon>
        <taxon>Amphibolurinae</taxon>
        <taxon>Pogona</taxon>
    </lineage>
</organism>
<sequence length="815" mass="95688">MSEMQPFSRGNHKQPEGIDENISLGIPSRQRSCAAVTHPSACVNKAIQHIQDLEVKVEESFQQYDHLYKLEKISRDTDIKSDGETKDTLLSVFSELKDERSLYQKDIQPLKQKTTSVLAEVTELVARLENERQEAEEALEFEKRRRKKLYGHADYLSLWRLKQLPIAVQKEWEKCSRDIEELQWHFEEKNQQLQDAVNKLMKIDIANAKIVEHINFMKTYSPLLGEKLSYEGGCIEEVKKIYRETKSIYDIVHHKLVEVKKSHEAITAQCEKNRLSMSEQIKAAEELLNQLRNELKEAGVIYDDFCTKINAMKETILQHKKHLEELIKQEVDTKADLVSWHDKAKRLALKITAQENENKDLLNSYLEEMKNMECSKSTQESDIQDLKDKLRSYLEEIVNLQNESKRLRDENGEFLQKFRECSRRKVEYQAEIQVLHKNIRRLEEHLKKVNKELYAAELAFDEAKTKLEELEQTITKDKMRFKNLEENVKKQIRDEVSAWKLTQKRVKALQSDLDKKRKEHEKLQEKIRRKLAELEQRVAEQTELLSKNKERQKNLIQEIADINQKIRELDEKEKKIKKQLDDQKSSLEYLLADVKEKYLDILSQLAKVNEDIAKFRNEIAKLNALSKGKQKQVDTTEKSIAELRKKYARIKSKEQNAQTLVDFLHERLDYVTKKVKTDGRIFEELLWDRQETLKINKIALEEALDENLRLAQEYQMLQICCLTNKNELMDFYDHKVRAEAALIDQQQLSQLQRKLHRALVEYFKLRALCSQAGLAKFQAASHENVQKILAVQGGLSEILEHTETFLKSLTDGSST</sequence>
<feature type="region of interest" description="Disordered" evidence="2">
    <location>
        <begin position="1"/>
        <end position="22"/>
    </location>
</feature>
<evidence type="ECO:0000256" key="1">
    <source>
        <dbReference type="SAM" id="Coils"/>
    </source>
</evidence>